<organism evidence="1 2">
    <name type="scientific">Parashewanella spongiae</name>
    <dbReference type="NCBI Taxonomy" id="342950"/>
    <lineage>
        <taxon>Bacteria</taxon>
        <taxon>Pseudomonadati</taxon>
        <taxon>Pseudomonadota</taxon>
        <taxon>Gammaproteobacteria</taxon>
        <taxon>Alteromonadales</taxon>
        <taxon>Shewanellaceae</taxon>
        <taxon>Parashewanella</taxon>
    </lineage>
</organism>
<sequence>MTTIKSRGFLSKVKGLYYEFNDDTRIAYRVVKMVELESIKYAYVVMRYSHYVFRMVINDILSDTGWINSLSQIDVRNLTLYQFYTPNQSRFALHSIMFCEDNDITFKITDRQKNYHRSISYSDLKKDEELYSNFNGLDLLQMGYLCGKTMT</sequence>
<comment type="caution">
    <text evidence="1">The sequence shown here is derived from an EMBL/GenBank/DDBJ whole genome shotgun (WGS) entry which is preliminary data.</text>
</comment>
<name>A0A3A6TTJ3_9GAMM</name>
<keyword evidence="2" id="KW-1185">Reference proteome</keyword>
<accession>A0A3A6TTJ3</accession>
<dbReference type="EMBL" id="QYYH01000001">
    <property type="protein sequence ID" value="RJY19545.1"/>
    <property type="molecule type" value="Genomic_DNA"/>
</dbReference>
<evidence type="ECO:0000313" key="1">
    <source>
        <dbReference type="EMBL" id="RJY19545.1"/>
    </source>
</evidence>
<dbReference type="AlphaFoldDB" id="A0A3A6TTJ3"/>
<proteinExistence type="predicted"/>
<dbReference type="Proteomes" id="UP000273022">
    <property type="component" value="Unassembled WGS sequence"/>
</dbReference>
<protein>
    <submittedName>
        <fullName evidence="1">Uncharacterized protein</fullName>
    </submittedName>
</protein>
<reference evidence="1 2" key="1">
    <citation type="submission" date="2018-09" db="EMBL/GenBank/DDBJ databases">
        <title>Phylogeny of the Shewanellaceae, and recommendation for two new genera, Pseudoshewanella and Parashewanella.</title>
        <authorList>
            <person name="Wang G."/>
        </authorList>
    </citation>
    <scope>NUCLEOTIDE SEQUENCE [LARGE SCALE GENOMIC DNA]</scope>
    <source>
        <strain evidence="1 2">KCTC 22492</strain>
    </source>
</reference>
<evidence type="ECO:0000313" key="2">
    <source>
        <dbReference type="Proteomes" id="UP000273022"/>
    </source>
</evidence>
<gene>
    <name evidence="1" type="ORF">D5R81_00110</name>
</gene>